<dbReference type="GO" id="GO:0005948">
    <property type="term" value="C:acetolactate synthase complex"/>
    <property type="evidence" value="ECO:0007669"/>
    <property type="project" value="TreeGrafter"/>
</dbReference>
<dbReference type="InterPro" id="IPR012000">
    <property type="entry name" value="Thiamin_PyroP_enz_cen_dom"/>
</dbReference>
<dbReference type="InterPro" id="IPR029035">
    <property type="entry name" value="DHS-like_NAD/FAD-binding_dom"/>
</dbReference>
<dbReference type="SUPFAM" id="SSF52467">
    <property type="entry name" value="DHS-like NAD/FAD-binding domain"/>
    <property type="match status" value="1"/>
</dbReference>
<dbReference type="EMBL" id="CP053452">
    <property type="protein sequence ID" value="QJW96891.1"/>
    <property type="molecule type" value="Genomic_DNA"/>
</dbReference>
<evidence type="ECO:0000313" key="8">
    <source>
        <dbReference type="Proteomes" id="UP000503447"/>
    </source>
</evidence>
<dbReference type="CDD" id="cd07035">
    <property type="entry name" value="TPP_PYR_POX_like"/>
    <property type="match status" value="1"/>
</dbReference>
<reference evidence="8" key="1">
    <citation type="submission" date="2020-05" db="EMBL/GenBank/DDBJ databases">
        <title>Frigoriglobus tundricola gen. nov., sp. nov., a psychrotolerant cellulolytic planctomycete of the family Gemmataceae with two divergent copies of 16S rRNA gene.</title>
        <authorList>
            <person name="Kulichevskaya I.S."/>
            <person name="Ivanova A.A."/>
            <person name="Naumoff D.G."/>
            <person name="Beletsky A.V."/>
            <person name="Rijpstra W.I.C."/>
            <person name="Sinninghe Damste J.S."/>
            <person name="Mardanov A.V."/>
            <person name="Ravin N.V."/>
            <person name="Dedysh S.N."/>
        </authorList>
    </citation>
    <scope>NUCLEOTIDE SEQUENCE [LARGE SCALE GENOMIC DNA]</scope>
    <source>
        <strain evidence="8">PL17</strain>
    </source>
</reference>
<dbReference type="Gene3D" id="3.40.50.970">
    <property type="match status" value="2"/>
</dbReference>
<dbReference type="GO" id="GO:0003984">
    <property type="term" value="F:acetolactate synthase activity"/>
    <property type="evidence" value="ECO:0007669"/>
    <property type="project" value="UniProtKB-EC"/>
</dbReference>
<gene>
    <name evidence="7" type="ORF">FTUN_4451</name>
</gene>
<keyword evidence="7" id="KW-0808">Transferase</keyword>
<evidence type="ECO:0000256" key="2">
    <source>
        <dbReference type="ARBA" id="ARBA00023052"/>
    </source>
</evidence>
<accession>A0A6M5YUG5</accession>
<dbReference type="Pfam" id="PF00205">
    <property type="entry name" value="TPP_enzyme_M"/>
    <property type="match status" value="1"/>
</dbReference>
<evidence type="ECO:0000256" key="1">
    <source>
        <dbReference type="ARBA" id="ARBA00007812"/>
    </source>
</evidence>
<dbReference type="InterPro" id="IPR029061">
    <property type="entry name" value="THDP-binding"/>
</dbReference>
<evidence type="ECO:0000256" key="3">
    <source>
        <dbReference type="RuleBase" id="RU362132"/>
    </source>
</evidence>
<name>A0A6M5YUG5_9BACT</name>
<dbReference type="PANTHER" id="PTHR18968">
    <property type="entry name" value="THIAMINE PYROPHOSPHATE ENZYMES"/>
    <property type="match status" value="1"/>
</dbReference>
<dbReference type="EC" id="2.2.1.6" evidence="7"/>
<dbReference type="SUPFAM" id="SSF52518">
    <property type="entry name" value="Thiamin diphosphate-binding fold (THDP-binding)"/>
    <property type="match status" value="2"/>
</dbReference>
<protein>
    <submittedName>
        <fullName evidence="7">Acetolactate synthase large subunit</fullName>
        <ecNumber evidence="7">2.2.1.6</ecNumber>
    </submittedName>
</protein>
<dbReference type="GO" id="GO:0000287">
    <property type="term" value="F:magnesium ion binding"/>
    <property type="evidence" value="ECO:0007669"/>
    <property type="project" value="InterPro"/>
</dbReference>
<dbReference type="GO" id="GO:0009097">
    <property type="term" value="P:isoleucine biosynthetic process"/>
    <property type="evidence" value="ECO:0007669"/>
    <property type="project" value="TreeGrafter"/>
</dbReference>
<dbReference type="InterPro" id="IPR011766">
    <property type="entry name" value="TPP_enzyme_TPP-bd"/>
</dbReference>
<dbReference type="Pfam" id="PF02776">
    <property type="entry name" value="TPP_enzyme_N"/>
    <property type="match status" value="1"/>
</dbReference>
<organism evidence="7 8">
    <name type="scientific">Frigoriglobus tundricola</name>
    <dbReference type="NCBI Taxonomy" id="2774151"/>
    <lineage>
        <taxon>Bacteria</taxon>
        <taxon>Pseudomonadati</taxon>
        <taxon>Planctomycetota</taxon>
        <taxon>Planctomycetia</taxon>
        <taxon>Gemmatales</taxon>
        <taxon>Gemmataceae</taxon>
        <taxon>Frigoriglobus</taxon>
    </lineage>
</organism>
<dbReference type="Proteomes" id="UP000503447">
    <property type="component" value="Chromosome"/>
</dbReference>
<evidence type="ECO:0000259" key="6">
    <source>
        <dbReference type="Pfam" id="PF02776"/>
    </source>
</evidence>
<dbReference type="PROSITE" id="PS51318">
    <property type="entry name" value="TAT"/>
    <property type="match status" value="1"/>
</dbReference>
<evidence type="ECO:0000259" key="5">
    <source>
        <dbReference type="Pfam" id="PF02775"/>
    </source>
</evidence>
<dbReference type="FunFam" id="3.40.50.970:FF:000007">
    <property type="entry name" value="Acetolactate synthase"/>
    <property type="match status" value="1"/>
</dbReference>
<dbReference type="GO" id="GO:0009099">
    <property type="term" value="P:L-valine biosynthetic process"/>
    <property type="evidence" value="ECO:0007669"/>
    <property type="project" value="TreeGrafter"/>
</dbReference>
<dbReference type="KEGG" id="ftj:FTUN_4451"/>
<feature type="domain" description="Thiamine pyrophosphate enzyme central" evidence="4">
    <location>
        <begin position="245"/>
        <end position="375"/>
    </location>
</feature>
<dbReference type="InterPro" id="IPR012001">
    <property type="entry name" value="Thiamin_PyroP_enz_TPP-bd_dom"/>
</dbReference>
<comment type="similarity">
    <text evidence="1 3">Belongs to the TPP enzyme family.</text>
</comment>
<dbReference type="GO" id="GO:0050660">
    <property type="term" value="F:flavin adenine dinucleotide binding"/>
    <property type="evidence" value="ECO:0007669"/>
    <property type="project" value="TreeGrafter"/>
</dbReference>
<dbReference type="CDD" id="cd00568">
    <property type="entry name" value="TPP_enzymes"/>
    <property type="match status" value="1"/>
</dbReference>
<dbReference type="Pfam" id="PF02775">
    <property type="entry name" value="TPP_enzyme_C"/>
    <property type="match status" value="1"/>
</dbReference>
<feature type="domain" description="Thiamine pyrophosphate enzyme TPP-binding" evidence="5">
    <location>
        <begin position="442"/>
        <end position="583"/>
    </location>
</feature>
<keyword evidence="8" id="KW-1185">Reference proteome</keyword>
<sequence length="630" mass="66932">MDFAFSRRGLFQGTAAVGGALAASAAGAGPLANVRAAKHPGWVFGRMTGAEALAEALALEGVGCVYGIPGAQENELWDTLKERGVPYLLVTHEFSAACMADGYARSTGRPGVLCVVPGPGVTNSLTGLGEALLDSSPVVAIVGDVANGEKAKPFQVHALNQVELLKPVCKCVYPVQTVGQIAAAVRQAFVAAQEGEPGPVAVVVPYNLFIEAHDFRTPPPAAPAPPFDEAAFERALPFLADPKLRVGIYAGGGCMAYSSELAAVAELLQAPVATSVSGRGVISDSHPLAVGWGFGPHASEVAETVFAGEKKHPLKSGVDTVLAVGVKFSEVSTGYYGNPQPKHVVHVDANPSNLGRVLKTDACVHADAGLFLGHLLACGDRVRRAEDKWLVGHIRDQKAAAAKSLCNVPQAKCGVDPLATVAALRRVLPEDALLFTDVSVTEHLAAEHFRVYHPRTYFNPVDNQAMGWSIPAALGAQKVHHGKTVATLTGDGCLLMSALEITTAAREHLPVKFVILDDQAFHYMQMLQKPAYLRTTATILTRLDYKALAQAFGVGYVEVSSHAELEAKLRSAVCYDGPVLVRVRTDYGNRKVRWVEAVRARYTKELSAAQKARFLARIGSRAIHAERQND</sequence>
<dbReference type="GO" id="GO:0030976">
    <property type="term" value="F:thiamine pyrophosphate binding"/>
    <property type="evidence" value="ECO:0007669"/>
    <property type="project" value="InterPro"/>
</dbReference>
<dbReference type="Gene3D" id="3.40.50.1220">
    <property type="entry name" value="TPP-binding domain"/>
    <property type="match status" value="1"/>
</dbReference>
<dbReference type="InterPro" id="IPR045229">
    <property type="entry name" value="TPP_enz"/>
</dbReference>
<keyword evidence="2 3" id="KW-0786">Thiamine pyrophosphate</keyword>
<feature type="domain" description="Thiamine pyrophosphate enzyme N-terminal TPP-binding" evidence="6">
    <location>
        <begin position="47"/>
        <end position="152"/>
    </location>
</feature>
<dbReference type="RefSeq" id="WP_171472390.1">
    <property type="nucleotide sequence ID" value="NZ_CP053452.2"/>
</dbReference>
<evidence type="ECO:0000313" key="7">
    <source>
        <dbReference type="EMBL" id="QJW96891.1"/>
    </source>
</evidence>
<evidence type="ECO:0000259" key="4">
    <source>
        <dbReference type="Pfam" id="PF00205"/>
    </source>
</evidence>
<dbReference type="AlphaFoldDB" id="A0A6M5YUG5"/>
<dbReference type="PANTHER" id="PTHR18968:SF13">
    <property type="entry name" value="ACETOLACTATE SYNTHASE CATALYTIC SUBUNIT, MITOCHONDRIAL"/>
    <property type="match status" value="1"/>
</dbReference>
<dbReference type="InterPro" id="IPR006311">
    <property type="entry name" value="TAT_signal"/>
</dbReference>
<proteinExistence type="inferred from homology"/>